<dbReference type="Pfam" id="PF06969">
    <property type="entry name" value="HemN_C"/>
    <property type="match status" value="1"/>
</dbReference>
<dbReference type="InterPro" id="IPR010723">
    <property type="entry name" value="HemN_C"/>
</dbReference>
<dbReference type="InterPro" id="IPR004559">
    <property type="entry name" value="HemW-like"/>
</dbReference>
<keyword evidence="2" id="KW-0479">Metal-binding</keyword>
<dbReference type="KEGG" id="alq:C7Y71_002385"/>
<dbReference type="CDD" id="cd01335">
    <property type="entry name" value="Radical_SAM"/>
    <property type="match status" value="1"/>
</dbReference>
<dbReference type="PANTHER" id="PTHR13932">
    <property type="entry name" value="COPROPORPHYRINIGEN III OXIDASE"/>
    <property type="match status" value="1"/>
</dbReference>
<keyword evidence="2" id="KW-0349">Heme</keyword>
<dbReference type="SFLD" id="SFLDF00288">
    <property type="entry name" value="HemN-like__clustered_with_nucl"/>
    <property type="match status" value="1"/>
</dbReference>
<dbReference type="GO" id="GO:0051539">
    <property type="term" value="F:4 iron, 4 sulfur cluster binding"/>
    <property type="evidence" value="ECO:0007669"/>
    <property type="project" value="UniProtKB-UniRule"/>
</dbReference>
<organism evidence="4 5">
    <name type="scientific">Pseudoprevotella muciniphila</name>
    <dbReference type="NCBI Taxonomy" id="2133944"/>
    <lineage>
        <taxon>Bacteria</taxon>
        <taxon>Pseudomonadati</taxon>
        <taxon>Bacteroidota</taxon>
        <taxon>Bacteroidia</taxon>
        <taxon>Bacteroidales</taxon>
        <taxon>Prevotellaceae</taxon>
        <taxon>Pseudoprevotella</taxon>
    </lineage>
</organism>
<evidence type="ECO:0000259" key="3">
    <source>
        <dbReference type="PROSITE" id="PS51918"/>
    </source>
</evidence>
<comment type="similarity">
    <text evidence="1">Belongs to the anaerobic coproporphyrinogen-III oxidase family. HemW subfamily.</text>
</comment>
<keyword evidence="2" id="KW-0004">4Fe-4S</keyword>
<keyword evidence="2" id="KW-0143">Chaperone</keyword>
<dbReference type="GO" id="GO:0004109">
    <property type="term" value="F:coproporphyrinogen oxidase activity"/>
    <property type="evidence" value="ECO:0007669"/>
    <property type="project" value="InterPro"/>
</dbReference>
<dbReference type="NCBIfam" id="TIGR00539">
    <property type="entry name" value="hemN_rel"/>
    <property type="match status" value="1"/>
</dbReference>
<evidence type="ECO:0000313" key="4">
    <source>
        <dbReference type="EMBL" id="QFQ11966.1"/>
    </source>
</evidence>
<dbReference type="InterPro" id="IPR006638">
    <property type="entry name" value="Elp3/MiaA/NifB-like_rSAM"/>
</dbReference>
<dbReference type="InterPro" id="IPR034505">
    <property type="entry name" value="Coproporphyrinogen-III_oxidase"/>
</dbReference>
<dbReference type="PANTHER" id="PTHR13932:SF5">
    <property type="entry name" value="RADICAL S-ADENOSYL METHIONINE DOMAIN-CONTAINING PROTEIN 1, MITOCHONDRIAL"/>
    <property type="match status" value="1"/>
</dbReference>
<evidence type="ECO:0000256" key="2">
    <source>
        <dbReference type="RuleBase" id="RU364116"/>
    </source>
</evidence>
<dbReference type="GO" id="GO:0046872">
    <property type="term" value="F:metal ion binding"/>
    <property type="evidence" value="ECO:0007669"/>
    <property type="project" value="UniProtKB-UniRule"/>
</dbReference>
<dbReference type="Pfam" id="PF04055">
    <property type="entry name" value="Radical_SAM"/>
    <property type="match status" value="1"/>
</dbReference>
<dbReference type="AlphaFoldDB" id="A0A5P8E4W8"/>
<evidence type="ECO:0000313" key="5">
    <source>
        <dbReference type="Proteomes" id="UP000249375"/>
    </source>
</evidence>
<keyword evidence="2" id="KW-0963">Cytoplasm</keyword>
<feature type="domain" description="Radical SAM core" evidence="3">
    <location>
        <begin position="1"/>
        <end position="236"/>
    </location>
</feature>
<dbReference type="InterPro" id="IPR007197">
    <property type="entry name" value="rSAM"/>
</dbReference>
<keyword evidence="5" id="KW-1185">Reference proteome</keyword>
<dbReference type="SFLD" id="SFLDG01065">
    <property type="entry name" value="anaerobic_coproporphyrinogen-I"/>
    <property type="match status" value="1"/>
</dbReference>
<protein>
    <recommendedName>
        <fullName evidence="2">Heme chaperone HemW</fullName>
    </recommendedName>
</protein>
<dbReference type="InterPro" id="IPR058240">
    <property type="entry name" value="rSAM_sf"/>
</dbReference>
<sequence>MAIGLTALYLHIPFCESRCIYCDFFSSTQGDAVKERFTTALCSELAARSNEACGNSISTIYFGGGTPSQLPTRQLLRIFDTIHANYAVETDAEITLEANPEDVSTAFVKALMGMGVNRMSMGVQSFDDKILSFLHRRHNSDKARAAVREISDCGIGNISIDLIYGLPGQSIDGWQKDLNCAFGLPISHLSAYSLTFERETALWRMHEEGFVEETDDEISLRMYDLLCSRCEAEGFGHYEISNFSKPGYHSRHNSSYWNDTPYIGVGPSAHSYDGKDVRRRNASDLEGYIASEGLTGHTLEVLNEKDKYNDFVFTALRTREGLDLKSLEERFGRNRTRFVNEVAKRHLRIGLVEKNGSILRLTRRALFTSDDVISDYIIID</sequence>
<keyword evidence="2" id="KW-0949">S-adenosyl-L-methionine</keyword>
<keyword evidence="2" id="KW-0411">Iron-sulfur</keyword>
<comment type="subcellular location">
    <subcellularLocation>
        <location evidence="2">Cytoplasm</location>
    </subcellularLocation>
</comment>
<evidence type="ECO:0000256" key="1">
    <source>
        <dbReference type="ARBA" id="ARBA00006100"/>
    </source>
</evidence>
<dbReference type="Gene3D" id="3.80.30.20">
    <property type="entry name" value="tm_1862 like domain"/>
    <property type="match status" value="1"/>
</dbReference>
<name>A0A5P8E4W8_9BACT</name>
<dbReference type="Proteomes" id="UP000249375">
    <property type="component" value="Chromosome"/>
</dbReference>
<dbReference type="SUPFAM" id="SSF102114">
    <property type="entry name" value="Radical SAM enzymes"/>
    <property type="match status" value="1"/>
</dbReference>
<dbReference type="EMBL" id="CP033459">
    <property type="protein sequence ID" value="QFQ11966.1"/>
    <property type="molecule type" value="Genomic_DNA"/>
</dbReference>
<dbReference type="PROSITE" id="PS51918">
    <property type="entry name" value="RADICAL_SAM"/>
    <property type="match status" value="1"/>
</dbReference>
<dbReference type="OrthoDB" id="9808022at2"/>
<proteinExistence type="inferred from homology"/>
<dbReference type="InterPro" id="IPR023404">
    <property type="entry name" value="rSAM_horseshoe"/>
</dbReference>
<reference evidence="4 5" key="1">
    <citation type="submission" date="2018-11" db="EMBL/GenBank/DDBJ databases">
        <authorList>
            <person name="Na S.W."/>
            <person name="Baik M."/>
        </authorList>
    </citation>
    <scope>NUCLEOTIDE SEQUENCE [LARGE SCALE GENOMIC DNA]</scope>
    <source>
        <strain evidence="4 5">E39</strain>
    </source>
</reference>
<gene>
    <name evidence="4" type="primary">hemW</name>
    <name evidence="4" type="ORF">C7Y71_002385</name>
</gene>
<keyword evidence="2" id="KW-0408">Iron</keyword>
<dbReference type="GO" id="GO:0006779">
    <property type="term" value="P:porphyrin-containing compound biosynthetic process"/>
    <property type="evidence" value="ECO:0007669"/>
    <property type="project" value="InterPro"/>
</dbReference>
<dbReference type="SMART" id="SM00729">
    <property type="entry name" value="Elp3"/>
    <property type="match status" value="1"/>
</dbReference>
<comment type="function">
    <text evidence="2">Probably acts as a heme chaperone, transferring heme to an unknown acceptor. Binds one molecule of heme per monomer, possibly covalently. Binds 1 [4Fe-4S] cluster. The cluster is coordinated with 3 cysteines and an exchangeable S-adenosyl-L-methionine.</text>
</comment>
<dbReference type="SFLD" id="SFLDS00029">
    <property type="entry name" value="Radical_SAM"/>
    <property type="match status" value="1"/>
</dbReference>
<dbReference type="SFLD" id="SFLDF00562">
    <property type="entry name" value="HemN-like__clustered_with_heat"/>
    <property type="match status" value="1"/>
</dbReference>
<accession>A0A5P8E4W8</accession>
<dbReference type="GO" id="GO:0005737">
    <property type="term" value="C:cytoplasm"/>
    <property type="evidence" value="ECO:0007669"/>
    <property type="project" value="UniProtKB-SubCell"/>
</dbReference>